<reference evidence="8 9" key="1">
    <citation type="submission" date="2024-06" db="EMBL/GenBank/DDBJ databases">
        <title>A chromosome level genome sequence of Diviner's sage (Salvia divinorum).</title>
        <authorList>
            <person name="Ford S.A."/>
            <person name="Ro D.-K."/>
            <person name="Ness R.W."/>
            <person name="Phillips M.A."/>
        </authorList>
    </citation>
    <scope>NUCLEOTIDE SEQUENCE [LARGE SCALE GENOMIC DNA]</scope>
    <source>
        <strain evidence="8">SAF-2024a</strain>
        <tissue evidence="8">Leaf</tissue>
    </source>
</reference>
<dbReference type="GO" id="GO:0005634">
    <property type="term" value="C:nucleus"/>
    <property type="evidence" value="ECO:0007669"/>
    <property type="project" value="UniProtKB-SubCell"/>
</dbReference>
<protein>
    <submittedName>
        <fullName evidence="8">B3 domain-containing protein REM20-like</fullName>
    </submittedName>
</protein>
<dbReference type="InterPro" id="IPR050655">
    <property type="entry name" value="Plant_B3_domain"/>
</dbReference>
<evidence type="ECO:0000256" key="3">
    <source>
        <dbReference type="ARBA" id="ARBA00023125"/>
    </source>
</evidence>
<accession>A0ABD1GJI4</accession>
<dbReference type="GO" id="GO:0003677">
    <property type="term" value="F:DNA binding"/>
    <property type="evidence" value="ECO:0007669"/>
    <property type="project" value="UniProtKB-KW"/>
</dbReference>
<dbReference type="SUPFAM" id="SSF101936">
    <property type="entry name" value="DNA-binding pseudobarrel domain"/>
    <property type="match status" value="1"/>
</dbReference>
<keyword evidence="2" id="KW-0805">Transcription regulation</keyword>
<dbReference type="InterPro" id="IPR003340">
    <property type="entry name" value="B3_DNA-bd"/>
</dbReference>
<keyword evidence="4" id="KW-0804">Transcription</keyword>
<evidence type="ECO:0000256" key="5">
    <source>
        <dbReference type="ARBA" id="ARBA00023242"/>
    </source>
</evidence>
<dbReference type="Gene3D" id="2.40.330.10">
    <property type="entry name" value="DNA-binding pseudobarrel domain"/>
    <property type="match status" value="1"/>
</dbReference>
<feature type="compositionally biased region" description="Low complexity" evidence="6">
    <location>
        <begin position="257"/>
        <end position="269"/>
    </location>
</feature>
<dbReference type="CDD" id="cd10017">
    <property type="entry name" value="B3_DNA"/>
    <property type="match status" value="1"/>
</dbReference>
<dbReference type="Pfam" id="PF02362">
    <property type="entry name" value="B3"/>
    <property type="match status" value="1"/>
</dbReference>
<evidence type="ECO:0000256" key="6">
    <source>
        <dbReference type="SAM" id="MobiDB-lite"/>
    </source>
</evidence>
<evidence type="ECO:0000256" key="1">
    <source>
        <dbReference type="ARBA" id="ARBA00004123"/>
    </source>
</evidence>
<sequence>MDENVVIASDETWTSIFKKNKLAGAYYYEGEPKFNRLSVMAKVSPEAIRPRAGDCESTNTKIRHHYYIMVDNGELERKMFSLKGLKNDGRPPIPKASPSGSSCASSASPVEWRRKHKNAYLQSNAQGNVGAAAAPLLTFTRLFFPRESSHTLQIPERFVVQLDTPLPRICSIENHHGAVWSAIFETIDGKHYFTQGWFHFARDNALRQGDLLIFTYERHGFFSLRQYWAGTRFPPFDLAEALGPGYDEINTSDDDGVVSGSQDVNEVAP</sequence>
<evidence type="ECO:0000256" key="4">
    <source>
        <dbReference type="ARBA" id="ARBA00023163"/>
    </source>
</evidence>
<proteinExistence type="predicted"/>
<organism evidence="8 9">
    <name type="scientific">Salvia divinorum</name>
    <name type="common">Maria pastora</name>
    <name type="synonym">Diviner's sage</name>
    <dbReference type="NCBI Taxonomy" id="28513"/>
    <lineage>
        <taxon>Eukaryota</taxon>
        <taxon>Viridiplantae</taxon>
        <taxon>Streptophyta</taxon>
        <taxon>Embryophyta</taxon>
        <taxon>Tracheophyta</taxon>
        <taxon>Spermatophyta</taxon>
        <taxon>Magnoliopsida</taxon>
        <taxon>eudicotyledons</taxon>
        <taxon>Gunneridae</taxon>
        <taxon>Pentapetalae</taxon>
        <taxon>asterids</taxon>
        <taxon>lamiids</taxon>
        <taxon>Lamiales</taxon>
        <taxon>Lamiaceae</taxon>
        <taxon>Nepetoideae</taxon>
        <taxon>Mentheae</taxon>
        <taxon>Salviinae</taxon>
        <taxon>Salvia</taxon>
        <taxon>Salvia subgen. Calosphace</taxon>
    </lineage>
</organism>
<comment type="caution">
    <text evidence="8">The sequence shown here is derived from an EMBL/GenBank/DDBJ whole genome shotgun (WGS) entry which is preliminary data.</text>
</comment>
<feature type="domain" description="TF-B3" evidence="7">
    <location>
        <begin position="137"/>
        <end position="230"/>
    </location>
</feature>
<dbReference type="AlphaFoldDB" id="A0ABD1GJI4"/>
<dbReference type="PROSITE" id="PS50863">
    <property type="entry name" value="B3"/>
    <property type="match status" value="1"/>
</dbReference>
<dbReference type="Proteomes" id="UP001567538">
    <property type="component" value="Unassembled WGS sequence"/>
</dbReference>
<evidence type="ECO:0000313" key="8">
    <source>
        <dbReference type="EMBL" id="KAL1543369.1"/>
    </source>
</evidence>
<dbReference type="SMART" id="SM01019">
    <property type="entry name" value="B3"/>
    <property type="match status" value="1"/>
</dbReference>
<dbReference type="InterPro" id="IPR015300">
    <property type="entry name" value="DNA-bd_pseudobarrel_sf"/>
</dbReference>
<evidence type="ECO:0000259" key="7">
    <source>
        <dbReference type="PROSITE" id="PS50863"/>
    </source>
</evidence>
<keyword evidence="9" id="KW-1185">Reference proteome</keyword>
<gene>
    <name evidence="8" type="ORF">AAHA92_20352</name>
</gene>
<name>A0ABD1GJI4_SALDI</name>
<dbReference type="EMBL" id="JBEAFC010000008">
    <property type="protein sequence ID" value="KAL1543369.1"/>
    <property type="molecule type" value="Genomic_DNA"/>
</dbReference>
<evidence type="ECO:0000313" key="9">
    <source>
        <dbReference type="Proteomes" id="UP001567538"/>
    </source>
</evidence>
<keyword evidence="5" id="KW-0539">Nucleus</keyword>
<dbReference type="PANTHER" id="PTHR31920">
    <property type="entry name" value="B3 DOMAIN-CONTAINING"/>
    <property type="match status" value="1"/>
</dbReference>
<evidence type="ECO:0000256" key="2">
    <source>
        <dbReference type="ARBA" id="ARBA00023015"/>
    </source>
</evidence>
<comment type="subcellular location">
    <subcellularLocation>
        <location evidence="1">Nucleus</location>
    </subcellularLocation>
</comment>
<dbReference type="PANTHER" id="PTHR31920:SF132">
    <property type="entry name" value="TF-B3 DOMAIN-CONTAINING PROTEIN"/>
    <property type="match status" value="1"/>
</dbReference>
<feature type="region of interest" description="Disordered" evidence="6">
    <location>
        <begin position="250"/>
        <end position="269"/>
    </location>
</feature>
<keyword evidence="3" id="KW-0238">DNA-binding</keyword>